<dbReference type="GO" id="GO:0005506">
    <property type="term" value="F:iron ion binding"/>
    <property type="evidence" value="ECO:0007669"/>
    <property type="project" value="InterPro"/>
</dbReference>
<dbReference type="GO" id="GO:0031418">
    <property type="term" value="F:L-ascorbic acid binding"/>
    <property type="evidence" value="ECO:0007669"/>
    <property type="project" value="InterPro"/>
</dbReference>
<dbReference type="SMART" id="SM00702">
    <property type="entry name" value="P4Hc"/>
    <property type="match status" value="1"/>
</dbReference>
<dbReference type="Gene3D" id="2.60.120.620">
    <property type="entry name" value="q2cbj1_9rhob like domain"/>
    <property type="match status" value="1"/>
</dbReference>
<evidence type="ECO:0000256" key="11">
    <source>
        <dbReference type="ARBA" id="ARBA00023004"/>
    </source>
</evidence>
<keyword evidence="5" id="KW-0812">Transmembrane</keyword>
<keyword evidence="12" id="KW-0472">Membrane</keyword>
<evidence type="ECO:0000256" key="10">
    <source>
        <dbReference type="ARBA" id="ARBA00023002"/>
    </source>
</evidence>
<dbReference type="InterPro" id="IPR044862">
    <property type="entry name" value="Pro_4_hyd_alph_FE2OG_OXY"/>
</dbReference>
<comment type="cofactor">
    <cofactor evidence="1">
        <name>L-ascorbate</name>
        <dbReference type="ChEBI" id="CHEBI:38290"/>
    </cofactor>
</comment>
<dbReference type="GO" id="GO:0005789">
    <property type="term" value="C:endoplasmic reticulum membrane"/>
    <property type="evidence" value="ECO:0007669"/>
    <property type="project" value="UniProtKB-SubCell"/>
</dbReference>
<dbReference type="PANTHER" id="PTHR10869:SF238">
    <property type="entry name" value="PROLYL 4-HYDROXYLASE 6-RELATED"/>
    <property type="match status" value="1"/>
</dbReference>
<sequence length="254" mass="28823">MHARKHASVCAAYPCCIKLFLQVLSADARIYLFRNFLSEAECDYIKNKATPRLARSGVVDAKTGKSKIDDIRTSSGMFFNRGEDPVIQTIERRIANLSMTPVYHGEGLQVLRYEAGQKYEAHWDYFFDEKNAARGANRYATMLTFLETVEEGGETVFTKMPTPDGRDNEGFSECAKHHLAVKPHKGDAVLFHSMKFNGEFEPRSLHGACPVIKGTKWSMPKWIHAKQYKMNDLYDLEAEEATKPKPTEPSAEEF</sequence>
<evidence type="ECO:0000256" key="9">
    <source>
        <dbReference type="ARBA" id="ARBA00022989"/>
    </source>
</evidence>
<evidence type="ECO:0000256" key="4">
    <source>
        <dbReference type="ARBA" id="ARBA00012269"/>
    </source>
</evidence>
<comment type="similarity">
    <text evidence="3">Belongs to the P4HA family.</text>
</comment>
<name>A0A7S3R1E7_DUNTE</name>
<comment type="subcellular location">
    <subcellularLocation>
        <location evidence="2">Endoplasmic reticulum membrane</location>
        <topology evidence="2">Single-pass type II membrane protein</topology>
    </subcellularLocation>
</comment>
<comment type="catalytic activity">
    <reaction evidence="14">
        <text>L-prolyl-[collagen] + 2-oxoglutarate + O2 = trans-4-hydroxy-L-prolyl-[collagen] + succinate + CO2</text>
        <dbReference type="Rhea" id="RHEA:18945"/>
        <dbReference type="Rhea" id="RHEA-COMP:11676"/>
        <dbReference type="Rhea" id="RHEA-COMP:11680"/>
        <dbReference type="ChEBI" id="CHEBI:15379"/>
        <dbReference type="ChEBI" id="CHEBI:16526"/>
        <dbReference type="ChEBI" id="CHEBI:16810"/>
        <dbReference type="ChEBI" id="CHEBI:30031"/>
        <dbReference type="ChEBI" id="CHEBI:50342"/>
        <dbReference type="ChEBI" id="CHEBI:61965"/>
        <dbReference type="EC" id="1.14.11.2"/>
    </reaction>
</comment>
<evidence type="ECO:0000256" key="12">
    <source>
        <dbReference type="ARBA" id="ARBA00023136"/>
    </source>
</evidence>
<evidence type="ECO:0000256" key="13">
    <source>
        <dbReference type="ARBA" id="ARBA00023180"/>
    </source>
</evidence>
<evidence type="ECO:0000313" key="16">
    <source>
        <dbReference type="EMBL" id="CAE0499709.1"/>
    </source>
</evidence>
<evidence type="ECO:0000256" key="1">
    <source>
        <dbReference type="ARBA" id="ARBA00001961"/>
    </source>
</evidence>
<dbReference type="Pfam" id="PF13640">
    <property type="entry name" value="2OG-FeII_Oxy_3"/>
    <property type="match status" value="1"/>
</dbReference>
<reference evidence="16" key="1">
    <citation type="submission" date="2021-01" db="EMBL/GenBank/DDBJ databases">
        <authorList>
            <person name="Corre E."/>
            <person name="Pelletier E."/>
            <person name="Niang G."/>
            <person name="Scheremetjew M."/>
            <person name="Finn R."/>
            <person name="Kale V."/>
            <person name="Holt S."/>
            <person name="Cochrane G."/>
            <person name="Meng A."/>
            <person name="Brown T."/>
            <person name="Cohen L."/>
        </authorList>
    </citation>
    <scope>NUCLEOTIDE SEQUENCE</scope>
    <source>
        <strain evidence="16">CCMP1320</strain>
    </source>
</reference>
<keyword evidence="7" id="KW-0223">Dioxygenase</keyword>
<evidence type="ECO:0000256" key="3">
    <source>
        <dbReference type="ARBA" id="ARBA00006511"/>
    </source>
</evidence>
<dbReference type="InterPro" id="IPR006620">
    <property type="entry name" value="Pro_4_hyd_alph"/>
</dbReference>
<proteinExistence type="inferred from homology"/>
<keyword evidence="10" id="KW-0560">Oxidoreductase</keyword>
<dbReference type="PANTHER" id="PTHR10869">
    <property type="entry name" value="PROLYL 4-HYDROXYLASE ALPHA SUBUNIT"/>
    <property type="match status" value="1"/>
</dbReference>
<keyword evidence="9" id="KW-1133">Transmembrane helix</keyword>
<dbReference type="PROSITE" id="PS51471">
    <property type="entry name" value="FE2OG_OXY"/>
    <property type="match status" value="1"/>
</dbReference>
<accession>A0A7S3R1E7</accession>
<dbReference type="InterPro" id="IPR005123">
    <property type="entry name" value="Oxoglu/Fe-dep_dioxygenase_dom"/>
</dbReference>
<organism evidence="16">
    <name type="scientific">Dunaliella tertiolecta</name>
    <name type="common">Green alga</name>
    <dbReference type="NCBI Taxonomy" id="3047"/>
    <lineage>
        <taxon>Eukaryota</taxon>
        <taxon>Viridiplantae</taxon>
        <taxon>Chlorophyta</taxon>
        <taxon>core chlorophytes</taxon>
        <taxon>Chlorophyceae</taxon>
        <taxon>CS clade</taxon>
        <taxon>Chlamydomonadales</taxon>
        <taxon>Dunaliellaceae</taxon>
        <taxon>Dunaliella</taxon>
    </lineage>
</organism>
<dbReference type="AlphaFoldDB" id="A0A7S3R1E7"/>
<keyword evidence="13" id="KW-0325">Glycoprotein</keyword>
<gene>
    <name evidence="16" type="ORF">DTER00134_LOCUS14782</name>
</gene>
<feature type="domain" description="Fe2OG dioxygenase" evidence="15">
    <location>
        <begin position="104"/>
        <end position="225"/>
    </location>
</feature>
<dbReference type="GO" id="GO:0004656">
    <property type="term" value="F:procollagen-proline 4-dioxygenase activity"/>
    <property type="evidence" value="ECO:0007669"/>
    <property type="project" value="UniProtKB-EC"/>
</dbReference>
<evidence type="ECO:0000256" key="14">
    <source>
        <dbReference type="ARBA" id="ARBA00049169"/>
    </source>
</evidence>
<evidence type="ECO:0000256" key="2">
    <source>
        <dbReference type="ARBA" id="ARBA00004648"/>
    </source>
</evidence>
<evidence type="ECO:0000256" key="8">
    <source>
        <dbReference type="ARBA" id="ARBA00022968"/>
    </source>
</evidence>
<dbReference type="InterPro" id="IPR045054">
    <property type="entry name" value="P4HA-like"/>
</dbReference>
<keyword evidence="11" id="KW-0408">Iron</keyword>
<evidence type="ECO:0000256" key="7">
    <source>
        <dbReference type="ARBA" id="ARBA00022964"/>
    </source>
</evidence>
<dbReference type="EC" id="1.14.11.2" evidence="4"/>
<keyword evidence="6" id="KW-0479">Metal-binding</keyword>
<evidence type="ECO:0000256" key="6">
    <source>
        <dbReference type="ARBA" id="ARBA00022723"/>
    </source>
</evidence>
<dbReference type="FunFam" id="2.60.120.620:FF:000002">
    <property type="entry name" value="Prolyl 4-hydroxylase 4"/>
    <property type="match status" value="1"/>
</dbReference>
<protein>
    <recommendedName>
        <fullName evidence="4">procollagen-proline 4-dioxygenase</fullName>
        <ecNumber evidence="4">1.14.11.2</ecNumber>
    </recommendedName>
</protein>
<dbReference type="EMBL" id="HBIP01024601">
    <property type="protein sequence ID" value="CAE0499709.1"/>
    <property type="molecule type" value="Transcribed_RNA"/>
</dbReference>
<keyword evidence="8" id="KW-0735">Signal-anchor</keyword>
<evidence type="ECO:0000259" key="15">
    <source>
        <dbReference type="PROSITE" id="PS51471"/>
    </source>
</evidence>
<evidence type="ECO:0000256" key="5">
    <source>
        <dbReference type="ARBA" id="ARBA00022692"/>
    </source>
</evidence>